<dbReference type="AlphaFoldDB" id="A0A1J1DWN9"/>
<dbReference type="SUPFAM" id="SSF102645">
    <property type="entry name" value="CoaB-like"/>
    <property type="match status" value="1"/>
</dbReference>
<feature type="binding site" evidence="3">
    <location>
        <position position="341"/>
    </location>
    <ligand>
        <name>CTP</name>
        <dbReference type="ChEBI" id="CHEBI:37563"/>
    </ligand>
</feature>
<dbReference type="GO" id="GO:0010181">
    <property type="term" value="F:FMN binding"/>
    <property type="evidence" value="ECO:0007669"/>
    <property type="project" value="UniProtKB-UniRule"/>
</dbReference>
<comment type="catalytic activity">
    <reaction evidence="3 4">
        <text>(R)-4'-phosphopantothenate + L-cysteine + CTP = N-[(R)-4-phosphopantothenoyl]-L-cysteine + CMP + diphosphate + H(+)</text>
        <dbReference type="Rhea" id="RHEA:19397"/>
        <dbReference type="ChEBI" id="CHEBI:10986"/>
        <dbReference type="ChEBI" id="CHEBI:15378"/>
        <dbReference type="ChEBI" id="CHEBI:33019"/>
        <dbReference type="ChEBI" id="CHEBI:35235"/>
        <dbReference type="ChEBI" id="CHEBI:37563"/>
        <dbReference type="ChEBI" id="CHEBI:59458"/>
        <dbReference type="ChEBI" id="CHEBI:60377"/>
        <dbReference type="EC" id="6.3.2.5"/>
    </reaction>
</comment>
<dbReference type="Gene3D" id="3.40.50.1950">
    <property type="entry name" value="Flavin prenyltransferase-like"/>
    <property type="match status" value="1"/>
</dbReference>
<dbReference type="PANTHER" id="PTHR14359">
    <property type="entry name" value="HOMO-OLIGOMERIC FLAVIN CONTAINING CYS DECARBOXYLASE FAMILY"/>
    <property type="match status" value="1"/>
</dbReference>
<dbReference type="RefSeq" id="WP_096685092.1">
    <property type="nucleotide sequence ID" value="NZ_AP014564.1"/>
</dbReference>
<dbReference type="Pfam" id="PF04127">
    <property type="entry name" value="DFP"/>
    <property type="match status" value="1"/>
</dbReference>
<comment type="catalytic activity">
    <reaction evidence="3 4">
        <text>N-[(R)-4-phosphopantothenoyl]-L-cysteine + H(+) = (R)-4'-phosphopantetheine + CO2</text>
        <dbReference type="Rhea" id="RHEA:16793"/>
        <dbReference type="ChEBI" id="CHEBI:15378"/>
        <dbReference type="ChEBI" id="CHEBI:16526"/>
        <dbReference type="ChEBI" id="CHEBI:59458"/>
        <dbReference type="ChEBI" id="CHEBI:61723"/>
        <dbReference type="EC" id="4.1.1.36"/>
    </reaction>
</comment>
<feature type="region of interest" description="Phosphopantothenoylcysteine decarboxylase" evidence="3">
    <location>
        <begin position="1"/>
        <end position="193"/>
    </location>
</feature>
<evidence type="ECO:0000256" key="2">
    <source>
        <dbReference type="ARBA" id="ARBA00023239"/>
    </source>
</evidence>
<dbReference type="Pfam" id="PF02441">
    <property type="entry name" value="Flavoprotein"/>
    <property type="match status" value="1"/>
</dbReference>
<dbReference type="Proteomes" id="UP000243197">
    <property type="component" value="Chromosome"/>
</dbReference>
<dbReference type="EC" id="6.3.2.5" evidence="3"/>
<dbReference type="PANTHER" id="PTHR14359:SF6">
    <property type="entry name" value="PHOSPHOPANTOTHENOYLCYSTEINE DECARBOXYLASE"/>
    <property type="match status" value="1"/>
</dbReference>
<name>A0A1J1DWN9_9FLAO</name>
<feature type="binding site" evidence="3">
    <location>
        <position position="345"/>
    </location>
    <ligand>
        <name>CTP</name>
        <dbReference type="ChEBI" id="CHEBI:37563"/>
    </ligand>
</feature>
<feature type="binding site" evidence="3">
    <location>
        <position position="293"/>
    </location>
    <ligand>
        <name>CTP</name>
        <dbReference type="ChEBI" id="CHEBI:37563"/>
    </ligand>
</feature>
<accession>A0A1J1DWN9</accession>
<dbReference type="InterPro" id="IPR007085">
    <property type="entry name" value="DNA/pantothenate-metab_flavo_C"/>
</dbReference>
<dbReference type="SUPFAM" id="SSF52507">
    <property type="entry name" value="Homo-oligomeric flavin-containing Cys decarboxylases, HFCD"/>
    <property type="match status" value="1"/>
</dbReference>
<dbReference type="InterPro" id="IPR003382">
    <property type="entry name" value="Flavoprotein"/>
</dbReference>
<keyword evidence="2 3" id="KW-0456">Lyase</keyword>
<comment type="cofactor">
    <cofactor evidence="3">
        <name>FMN</name>
        <dbReference type="ChEBI" id="CHEBI:58210"/>
    </cofactor>
    <text evidence="3">Binds 1 FMN per subunit.</text>
</comment>
<evidence type="ECO:0000256" key="3">
    <source>
        <dbReference type="HAMAP-Rule" id="MF_02225"/>
    </source>
</evidence>
<organism evidence="7 8">
    <name type="scientific">Ichthyobacterium seriolicida</name>
    <dbReference type="NCBI Taxonomy" id="242600"/>
    <lineage>
        <taxon>Bacteria</taxon>
        <taxon>Pseudomonadati</taxon>
        <taxon>Bacteroidota</taxon>
        <taxon>Flavobacteriia</taxon>
        <taxon>Flavobacteriales</taxon>
        <taxon>Ichthyobacteriaceae</taxon>
        <taxon>Ichthyobacterium</taxon>
    </lineage>
</organism>
<evidence type="ECO:0000259" key="6">
    <source>
        <dbReference type="Pfam" id="PF04127"/>
    </source>
</evidence>
<feature type="region of interest" description="Phosphopantothenate--cysteine ligase" evidence="3">
    <location>
        <begin position="194"/>
        <end position="402"/>
    </location>
</feature>
<protein>
    <recommendedName>
        <fullName evidence="3">Coenzyme A biosynthesis bifunctional protein CoaBC</fullName>
    </recommendedName>
    <alternativeName>
        <fullName evidence="3">DNA/pantothenate metabolism flavoprotein</fullName>
    </alternativeName>
    <alternativeName>
        <fullName evidence="3">Phosphopantothenoylcysteine synthetase/decarboxylase</fullName>
        <shortName evidence="3">PPCS-PPCDC</shortName>
    </alternativeName>
    <domain>
        <recommendedName>
            <fullName evidence="3">Phosphopantothenoylcysteine decarboxylase</fullName>
            <shortName evidence="3">PPC decarboxylase</shortName>
            <shortName evidence="3">PPC-DC</shortName>
            <ecNumber evidence="3">4.1.1.36</ecNumber>
        </recommendedName>
        <alternativeName>
            <fullName evidence="3">CoaC</fullName>
        </alternativeName>
    </domain>
    <domain>
        <recommendedName>
            <fullName evidence="3">Phosphopantothenate--cysteine ligase</fullName>
            <ecNumber evidence="3">6.3.2.5</ecNumber>
        </recommendedName>
        <alternativeName>
            <fullName evidence="3">CoaB</fullName>
        </alternativeName>
        <alternativeName>
            <fullName evidence="3">Phosphopantothenoylcysteine synthetase</fullName>
            <shortName evidence="3">PPC synthetase</shortName>
            <shortName evidence="3">PPC-S</shortName>
        </alternativeName>
    </domain>
</protein>
<evidence type="ECO:0000313" key="8">
    <source>
        <dbReference type="Proteomes" id="UP000243197"/>
    </source>
</evidence>
<evidence type="ECO:0000256" key="4">
    <source>
        <dbReference type="RuleBase" id="RU364078"/>
    </source>
</evidence>
<dbReference type="HAMAP" id="MF_02225">
    <property type="entry name" value="CoaBC"/>
    <property type="match status" value="1"/>
</dbReference>
<proteinExistence type="inferred from homology"/>
<dbReference type="GO" id="GO:0046872">
    <property type="term" value="F:metal ion binding"/>
    <property type="evidence" value="ECO:0007669"/>
    <property type="project" value="UniProtKB-KW"/>
</dbReference>
<dbReference type="GO" id="GO:0004633">
    <property type="term" value="F:phosphopantothenoylcysteine decarboxylase activity"/>
    <property type="evidence" value="ECO:0007669"/>
    <property type="project" value="UniProtKB-UniRule"/>
</dbReference>
<reference evidence="7 8" key="1">
    <citation type="submission" date="2014-03" db="EMBL/GenBank/DDBJ databases">
        <title>complete genome sequence of Flavobacteriaceae bacterium JBKA-6.</title>
        <authorList>
            <person name="Takano T."/>
            <person name="Nakamura Y."/>
            <person name="Takuma S."/>
            <person name="Yasuike M."/>
            <person name="Matsuyama T."/>
            <person name="Sakai T."/>
            <person name="Fujiwara A."/>
            <person name="Kimoto K."/>
            <person name="Fukuda Y."/>
            <person name="Kondo H."/>
            <person name="Hirono I."/>
            <person name="Nakayasu C."/>
        </authorList>
    </citation>
    <scope>NUCLEOTIDE SEQUENCE [LARGE SCALE GENOMIC DNA]</scope>
    <source>
        <strain evidence="7 8">JBKA-6</strain>
    </source>
</reference>
<dbReference type="Gene3D" id="3.40.50.10300">
    <property type="entry name" value="CoaB-like"/>
    <property type="match status" value="1"/>
</dbReference>
<keyword evidence="3 4" id="KW-0288">FMN</keyword>
<sequence>MSFLKGKKILLGVSGGIAAYKIPHLVRLLIKAEAQVKILMTHNAVRFVSPLTLSVLSKNDVHISSRKEGVLSSEQIDHIELSLWADMILIAPATANTIAKMSRGLADNPLILTYLSARCDVYISPAMDLYMCEHPSTKKNLDTLRSFGNRIIPMEKGELASGLVGLGRMAEPEHIVSFIKEDISKKTPLHKKKILVTAGPTREYIDPVRAITNFSSGKMGFAIAQEAANMGAEVVLITGPVHLKINHKNIKRIDVTSAEDMYNEIINYFDNTDILIMSAAVSDYKIDSIYPLKLKKSEDIIDLRLVKNIDILKSLGKKKKGQLIVGFALETDNELENAKQKLLDKNADIIILNSLNDKGAGFNYDTNKINIISKNEVIDLPLKSKNEIAIDILEYCCSNYMK</sequence>
<comment type="pathway">
    <text evidence="3 4">Cofactor biosynthesis; coenzyme A biosynthesis; CoA from (R)-pantothenate: step 2/5.</text>
</comment>
<dbReference type="InterPro" id="IPR035929">
    <property type="entry name" value="CoaB-like_sf"/>
</dbReference>
<comment type="similarity">
    <text evidence="3 4">In the C-terminal section; belongs to the PPC synthetase family.</text>
</comment>
<keyword evidence="3 4" id="KW-0285">Flavoprotein</keyword>
<dbReference type="KEGG" id="ise:JBKA6_0261"/>
<feature type="domain" description="Flavoprotein" evidence="5">
    <location>
        <begin position="7"/>
        <end position="180"/>
    </location>
</feature>
<comment type="function">
    <text evidence="4">Catalyzes two steps in the biosynthesis of coenzyme A. In the first step cysteine is conjugated to 4'-phosphopantothenate to form 4-phosphopantothenoylcysteine, in the latter compound is decarboxylated to form 4'-phosphopantotheine.</text>
</comment>
<dbReference type="GO" id="GO:0015941">
    <property type="term" value="P:pantothenate catabolic process"/>
    <property type="evidence" value="ECO:0007669"/>
    <property type="project" value="InterPro"/>
</dbReference>
<feature type="binding site" evidence="3">
    <location>
        <position position="327"/>
    </location>
    <ligand>
        <name>CTP</name>
        <dbReference type="ChEBI" id="CHEBI:37563"/>
    </ligand>
</feature>
<keyword evidence="8" id="KW-1185">Reference proteome</keyword>
<comment type="cofactor">
    <cofactor evidence="3">
        <name>Mg(2+)</name>
        <dbReference type="ChEBI" id="CHEBI:18420"/>
    </cofactor>
</comment>
<comment type="similarity">
    <text evidence="3 4">In the N-terminal section; belongs to the HFCD (homo-oligomeric flavin containing Cys decarboxylase) superfamily.</text>
</comment>
<dbReference type="NCBIfam" id="TIGR00521">
    <property type="entry name" value="coaBC_dfp"/>
    <property type="match status" value="1"/>
</dbReference>
<comment type="function">
    <text evidence="3">Catalyzes two sequential steps in the biosynthesis of coenzyme A. In the first step cysteine is conjugated to 4'-phosphopantothenate to form 4-phosphopantothenoylcysteine. In the second step the latter compound is decarboxylated to form 4'-phosphopantotheine.</text>
</comment>
<gene>
    <name evidence="3" type="primary">coaBC</name>
    <name evidence="7" type="ORF">JBKA6_0261</name>
</gene>
<comment type="caution">
    <text evidence="3">Lacks conserved residue(s) required for the propagation of feature annotation.</text>
</comment>
<dbReference type="EC" id="4.1.1.36" evidence="3"/>
<dbReference type="GO" id="GO:0015937">
    <property type="term" value="P:coenzyme A biosynthetic process"/>
    <property type="evidence" value="ECO:0007669"/>
    <property type="project" value="UniProtKB-UniRule"/>
</dbReference>
<dbReference type="UniPathway" id="UPA00241">
    <property type="reaction ID" value="UER00353"/>
</dbReference>
<keyword evidence="3" id="KW-0460">Magnesium</keyword>
<keyword evidence="3" id="KW-0511">Multifunctional enzyme</keyword>
<dbReference type="GO" id="GO:0004632">
    <property type="term" value="F:phosphopantothenate--cysteine ligase activity"/>
    <property type="evidence" value="ECO:0007669"/>
    <property type="project" value="UniProtKB-UniRule"/>
</dbReference>
<dbReference type="GO" id="GO:0071513">
    <property type="term" value="C:phosphopantothenoylcysteine decarboxylase complex"/>
    <property type="evidence" value="ECO:0007669"/>
    <property type="project" value="TreeGrafter"/>
</dbReference>
<feature type="binding site" evidence="3">
    <location>
        <position position="283"/>
    </location>
    <ligand>
        <name>CTP</name>
        <dbReference type="ChEBI" id="CHEBI:37563"/>
    </ligand>
</feature>
<dbReference type="OrthoDB" id="9802554at2"/>
<keyword evidence="3" id="KW-0479">Metal-binding</keyword>
<comment type="pathway">
    <text evidence="3 4">Cofactor biosynthesis; coenzyme A biosynthesis; CoA from (R)-pantothenate: step 3/5.</text>
</comment>
<keyword evidence="3 4" id="KW-0436">Ligase</keyword>
<evidence type="ECO:0000313" key="7">
    <source>
        <dbReference type="EMBL" id="BAV94274.1"/>
    </source>
</evidence>
<dbReference type="EMBL" id="AP014564">
    <property type="protein sequence ID" value="BAV94274.1"/>
    <property type="molecule type" value="Genomic_DNA"/>
</dbReference>
<evidence type="ECO:0000256" key="1">
    <source>
        <dbReference type="ARBA" id="ARBA00022793"/>
    </source>
</evidence>
<dbReference type="InterPro" id="IPR005252">
    <property type="entry name" value="CoaBC"/>
</dbReference>
<feature type="domain" description="DNA/pantothenate metabolism flavoprotein C-terminal" evidence="6">
    <location>
        <begin position="189"/>
        <end position="395"/>
    </location>
</feature>
<keyword evidence="1 3" id="KW-0210">Decarboxylase</keyword>
<evidence type="ECO:0000259" key="5">
    <source>
        <dbReference type="Pfam" id="PF02441"/>
    </source>
</evidence>
<dbReference type="InterPro" id="IPR036551">
    <property type="entry name" value="Flavin_trans-like"/>
</dbReference>